<feature type="compositionally biased region" description="Polar residues" evidence="1">
    <location>
        <begin position="47"/>
        <end position="58"/>
    </location>
</feature>
<reference evidence="3" key="1">
    <citation type="submission" date="2017-03" db="EMBL/GenBank/DDBJ databases">
        <title>Phytopthora megakarya and P. palmivora, two closely related causual agents of cacao black pod achieved similar genome size and gene model numbers by different mechanisms.</title>
        <authorList>
            <person name="Ali S."/>
            <person name="Shao J."/>
            <person name="Larry D.J."/>
            <person name="Kronmiller B."/>
            <person name="Shen D."/>
            <person name="Strem M.D."/>
            <person name="Melnick R.L."/>
            <person name="Guiltinan M.J."/>
            <person name="Tyler B.M."/>
            <person name="Meinhardt L.W."/>
            <person name="Bailey B.A."/>
        </authorList>
    </citation>
    <scope>NUCLEOTIDE SEQUENCE [LARGE SCALE GENOMIC DNA]</scope>
    <source>
        <strain evidence="3">zdho120</strain>
    </source>
</reference>
<feature type="compositionally biased region" description="Basic and acidic residues" evidence="1">
    <location>
        <begin position="63"/>
        <end position="76"/>
    </location>
</feature>
<dbReference type="AlphaFoldDB" id="A0A225WD27"/>
<dbReference type="Proteomes" id="UP000198211">
    <property type="component" value="Unassembled WGS sequence"/>
</dbReference>
<comment type="caution">
    <text evidence="2">The sequence shown here is derived from an EMBL/GenBank/DDBJ whole genome shotgun (WGS) entry which is preliminary data.</text>
</comment>
<evidence type="ECO:0000256" key="1">
    <source>
        <dbReference type="SAM" id="MobiDB-lite"/>
    </source>
</evidence>
<name>A0A225WD27_9STRA</name>
<sequence>MLEARSMIRRSSPARISHRNSGRAPTDQPTATESSDRSVEREANKDPATTQPQQQGSQDVELESIRSSDRGSRWEYDPDDVDFPTSAQATCVRFSASSDLKEFTGKDQDEDRALAWISKVKSAFMLDQASDDEKCLNFADLLAESTMNWYRPQSRSSRNFAVSRSSTVGLEYQ</sequence>
<keyword evidence="3" id="KW-1185">Reference proteome</keyword>
<organism evidence="2 3">
    <name type="scientific">Phytophthora megakarya</name>
    <dbReference type="NCBI Taxonomy" id="4795"/>
    <lineage>
        <taxon>Eukaryota</taxon>
        <taxon>Sar</taxon>
        <taxon>Stramenopiles</taxon>
        <taxon>Oomycota</taxon>
        <taxon>Peronosporomycetes</taxon>
        <taxon>Peronosporales</taxon>
        <taxon>Peronosporaceae</taxon>
        <taxon>Phytophthora</taxon>
    </lineage>
</organism>
<dbReference type="EMBL" id="NBNE01001182">
    <property type="protein sequence ID" value="OWZ15158.1"/>
    <property type="molecule type" value="Genomic_DNA"/>
</dbReference>
<protein>
    <recommendedName>
        <fullName evidence="4">Eukaryotic/viral aspartic protease</fullName>
    </recommendedName>
</protein>
<proteinExistence type="predicted"/>
<evidence type="ECO:0000313" key="3">
    <source>
        <dbReference type="Proteomes" id="UP000198211"/>
    </source>
</evidence>
<gene>
    <name evidence="2" type="ORF">PHMEG_00011256</name>
</gene>
<evidence type="ECO:0008006" key="4">
    <source>
        <dbReference type="Google" id="ProtNLM"/>
    </source>
</evidence>
<accession>A0A225WD27</accession>
<evidence type="ECO:0000313" key="2">
    <source>
        <dbReference type="EMBL" id="OWZ15158.1"/>
    </source>
</evidence>
<feature type="compositionally biased region" description="Basic and acidic residues" evidence="1">
    <location>
        <begin position="34"/>
        <end position="45"/>
    </location>
</feature>
<dbReference type="OrthoDB" id="128517at2759"/>
<feature type="region of interest" description="Disordered" evidence="1">
    <location>
        <begin position="1"/>
        <end position="81"/>
    </location>
</feature>